<proteinExistence type="predicted"/>
<dbReference type="STRING" id="39966.A0A369J8N8"/>
<evidence type="ECO:0000313" key="3">
    <source>
        <dbReference type="Proteomes" id="UP000076154"/>
    </source>
</evidence>
<sequence length="425" mass="47071">MIDASTPLEIALSIAMGRMTIIGTMEVLPNSLLAAHVVRNRRPPKELASAQPGQKHQNSYTPCKTRLDRLPSSNPLPTMTALPAKLSTGATSPAMLGAYSVVLAFERTAQSDPKLRRLIDARILGYLLRELPTHEARLAVALELNSCNGYDDLISIAKLYYGHFLRLFKKNEGPIPTPGTHSSRPSFETYKEMMRATIVEAPQDRHEAKVNALARDGYRCVVTGYHDRASVNRSTDLPAQVLAEKGRTVETGCAYIFAEFTNANISGSDAGSTKCEYGASLWTVLRRFGYRNIPDELSGNKIHRPQNVMTLRTDVHSAFDTLSLWFEPVEDRPNVYEIKTARESDMLPDFKKTVEFTTPDANILPVPSREYLALHAACARVAHLSGAGKYMDKIFRDMEDIQVLSEDGVSAELLEHALLPLSGRV</sequence>
<dbReference type="Proteomes" id="UP000076154">
    <property type="component" value="Unassembled WGS sequence"/>
</dbReference>
<dbReference type="InterPro" id="IPR003615">
    <property type="entry name" value="HNH_nuc"/>
</dbReference>
<evidence type="ECO:0000313" key="2">
    <source>
        <dbReference type="EMBL" id="RDB18479.1"/>
    </source>
</evidence>
<name>A0A369J8N8_HYPMA</name>
<evidence type="ECO:0000259" key="1">
    <source>
        <dbReference type="Pfam" id="PF13391"/>
    </source>
</evidence>
<protein>
    <recommendedName>
        <fullName evidence="1">HNH nuclease domain-containing protein</fullName>
    </recommendedName>
</protein>
<dbReference type="AlphaFoldDB" id="A0A369J8N8"/>
<dbReference type="InParanoid" id="A0A369J8N8"/>
<organism evidence="2 3">
    <name type="scientific">Hypsizygus marmoreus</name>
    <name type="common">White beech mushroom</name>
    <name type="synonym">Agaricus marmoreus</name>
    <dbReference type="NCBI Taxonomy" id="39966"/>
    <lineage>
        <taxon>Eukaryota</taxon>
        <taxon>Fungi</taxon>
        <taxon>Dikarya</taxon>
        <taxon>Basidiomycota</taxon>
        <taxon>Agaricomycotina</taxon>
        <taxon>Agaricomycetes</taxon>
        <taxon>Agaricomycetidae</taxon>
        <taxon>Agaricales</taxon>
        <taxon>Tricholomatineae</taxon>
        <taxon>Lyophyllaceae</taxon>
        <taxon>Hypsizygus</taxon>
    </lineage>
</organism>
<keyword evidence="3" id="KW-1185">Reference proteome</keyword>
<dbReference type="OrthoDB" id="2104739at2759"/>
<reference evidence="2" key="1">
    <citation type="submission" date="2018-04" db="EMBL/GenBank/DDBJ databases">
        <title>Whole genome sequencing of Hypsizygus marmoreus.</title>
        <authorList>
            <person name="Choi I.-G."/>
            <person name="Min B."/>
            <person name="Kim J.-G."/>
            <person name="Kim S."/>
            <person name="Oh Y.-L."/>
            <person name="Kong W.-S."/>
            <person name="Park H."/>
            <person name="Jeong J."/>
            <person name="Song E.-S."/>
        </authorList>
    </citation>
    <scope>NUCLEOTIDE SEQUENCE [LARGE SCALE GENOMIC DNA]</scope>
    <source>
        <strain evidence="2">51987-8</strain>
    </source>
</reference>
<dbReference type="EMBL" id="LUEZ02000101">
    <property type="protein sequence ID" value="RDB18479.1"/>
    <property type="molecule type" value="Genomic_DNA"/>
</dbReference>
<gene>
    <name evidence="2" type="ORF">Hypma_000312</name>
</gene>
<accession>A0A369J8N8</accession>
<feature type="domain" description="HNH nuclease" evidence="1">
    <location>
        <begin position="220"/>
        <end position="322"/>
    </location>
</feature>
<comment type="caution">
    <text evidence="2">The sequence shown here is derived from an EMBL/GenBank/DDBJ whole genome shotgun (WGS) entry which is preliminary data.</text>
</comment>
<dbReference type="Pfam" id="PF13391">
    <property type="entry name" value="HNH_2"/>
    <property type="match status" value="1"/>
</dbReference>